<accession>A0ABW3JNG6</accession>
<evidence type="ECO:0000313" key="2">
    <source>
        <dbReference type="Proteomes" id="UP001597062"/>
    </source>
</evidence>
<dbReference type="Gene3D" id="2.40.128.410">
    <property type="match status" value="1"/>
</dbReference>
<reference evidence="2" key="1">
    <citation type="journal article" date="2019" name="Int. J. Syst. Evol. Microbiol.">
        <title>The Global Catalogue of Microorganisms (GCM) 10K type strain sequencing project: providing services to taxonomists for standard genome sequencing and annotation.</title>
        <authorList>
            <consortium name="The Broad Institute Genomics Platform"/>
            <consortium name="The Broad Institute Genome Sequencing Center for Infectious Disease"/>
            <person name="Wu L."/>
            <person name="Ma J."/>
        </authorList>
    </citation>
    <scope>NUCLEOTIDE SEQUENCE [LARGE SCALE GENOMIC DNA]</scope>
    <source>
        <strain evidence="2">CCUG 60527</strain>
    </source>
</reference>
<organism evidence="1 2">
    <name type="scientific">Tenacibaculum geojense</name>
    <dbReference type="NCBI Taxonomy" id="915352"/>
    <lineage>
        <taxon>Bacteria</taxon>
        <taxon>Pseudomonadati</taxon>
        <taxon>Bacteroidota</taxon>
        <taxon>Flavobacteriia</taxon>
        <taxon>Flavobacteriales</taxon>
        <taxon>Flavobacteriaceae</taxon>
        <taxon>Tenacibaculum</taxon>
    </lineage>
</organism>
<comment type="caution">
    <text evidence="1">The sequence shown here is derived from an EMBL/GenBank/DDBJ whole genome shotgun (WGS) entry which is preliminary data.</text>
</comment>
<dbReference type="PROSITE" id="PS51257">
    <property type="entry name" value="PROKAR_LIPOPROTEIN"/>
    <property type="match status" value="1"/>
</dbReference>
<dbReference type="Pfam" id="PF14059">
    <property type="entry name" value="DUF4251"/>
    <property type="match status" value="1"/>
</dbReference>
<protein>
    <submittedName>
        <fullName evidence="1">DUF4251 domain-containing protein</fullName>
    </submittedName>
</protein>
<dbReference type="InterPro" id="IPR025347">
    <property type="entry name" value="DUF4251"/>
</dbReference>
<sequence>MKVFNNYIVLLFFIFLAGCASVPKQVSPEKYQEFEKLVLNKNYTITSNWAYPMASNSLNQLQNTGLFPIGSNASTIDVSGTSNYFTIKNDSIFADLPYFGERQMGGNYNSSDIGINIESPLENVISEKDKNGNYIIKLSAKDSKNHTESYRITARLFQNNTTSIFINSSHRTPIQFRGMISKISE</sequence>
<dbReference type="Proteomes" id="UP001597062">
    <property type="component" value="Unassembled WGS sequence"/>
</dbReference>
<evidence type="ECO:0000313" key="1">
    <source>
        <dbReference type="EMBL" id="MFD0991879.1"/>
    </source>
</evidence>
<dbReference type="RefSeq" id="WP_386104600.1">
    <property type="nucleotide sequence ID" value="NZ_JBHTJR010000014.1"/>
</dbReference>
<name>A0ABW3JNG6_9FLAO</name>
<proteinExistence type="predicted"/>
<gene>
    <name evidence="1" type="ORF">ACFQ1U_01560</name>
</gene>
<dbReference type="EMBL" id="JBHTJR010000014">
    <property type="protein sequence ID" value="MFD0991879.1"/>
    <property type="molecule type" value="Genomic_DNA"/>
</dbReference>
<keyword evidence="2" id="KW-1185">Reference proteome</keyword>